<protein>
    <submittedName>
        <fullName evidence="1">Uncharacterized protein</fullName>
    </submittedName>
</protein>
<evidence type="ECO:0000313" key="2">
    <source>
        <dbReference type="Proteomes" id="UP001500620"/>
    </source>
</evidence>
<dbReference type="RefSeq" id="WP_345129088.1">
    <property type="nucleotide sequence ID" value="NZ_BAABAT010000011.1"/>
</dbReference>
<organism evidence="1 2">
    <name type="scientific">Dactylosporangium darangshiense</name>
    <dbReference type="NCBI Taxonomy" id="579108"/>
    <lineage>
        <taxon>Bacteria</taxon>
        <taxon>Bacillati</taxon>
        <taxon>Actinomycetota</taxon>
        <taxon>Actinomycetes</taxon>
        <taxon>Micromonosporales</taxon>
        <taxon>Micromonosporaceae</taxon>
        <taxon>Dactylosporangium</taxon>
    </lineage>
</organism>
<evidence type="ECO:0000313" key="1">
    <source>
        <dbReference type="EMBL" id="GAA4251636.1"/>
    </source>
</evidence>
<sequence>MIKVLRLIGYWDGRAAPEGLPDVCDFVSTDADITMQRSVAAYLRSGTVFVATAGRSVCRLCGAANGSTEQTDGEHFVWPEGLAHYVEEHGVRLPDEVAAVAVRGVAPVVDLEWFTPALLETGELRIDADWWCSLAGVGSTGPAVEHLRGCRRSGSVASWDLPTTADIHVDRVPPDAVAILAQIRRLLGAPWPFSGLRDLLGSQPFLAATGNPSRLYHTLTSSPELRPYLFYGTDGELMPVWSDA</sequence>
<comment type="caution">
    <text evidence="1">The sequence shown here is derived from an EMBL/GenBank/DDBJ whole genome shotgun (WGS) entry which is preliminary data.</text>
</comment>
<dbReference type="Proteomes" id="UP001500620">
    <property type="component" value="Unassembled WGS sequence"/>
</dbReference>
<dbReference type="EMBL" id="BAABAT010000011">
    <property type="protein sequence ID" value="GAA4251636.1"/>
    <property type="molecule type" value="Genomic_DNA"/>
</dbReference>
<proteinExistence type="predicted"/>
<name>A0ABP8DB66_9ACTN</name>
<keyword evidence="2" id="KW-1185">Reference proteome</keyword>
<gene>
    <name evidence="1" type="ORF">GCM10022255_045040</name>
</gene>
<accession>A0ABP8DB66</accession>
<reference evidence="2" key="1">
    <citation type="journal article" date="2019" name="Int. J. Syst. Evol. Microbiol.">
        <title>The Global Catalogue of Microorganisms (GCM) 10K type strain sequencing project: providing services to taxonomists for standard genome sequencing and annotation.</title>
        <authorList>
            <consortium name="The Broad Institute Genomics Platform"/>
            <consortium name="The Broad Institute Genome Sequencing Center for Infectious Disease"/>
            <person name="Wu L."/>
            <person name="Ma J."/>
        </authorList>
    </citation>
    <scope>NUCLEOTIDE SEQUENCE [LARGE SCALE GENOMIC DNA]</scope>
    <source>
        <strain evidence="2">JCM 17441</strain>
    </source>
</reference>